<evidence type="ECO:0000256" key="4">
    <source>
        <dbReference type="ARBA" id="ARBA00022840"/>
    </source>
</evidence>
<evidence type="ECO:0000256" key="2">
    <source>
        <dbReference type="ARBA" id="ARBA00022475"/>
    </source>
</evidence>
<dbReference type="SUPFAM" id="SSF50331">
    <property type="entry name" value="MOP-like"/>
    <property type="match status" value="1"/>
</dbReference>
<name>A0A2U2DK89_9HYPH</name>
<dbReference type="Gene3D" id="2.40.50.100">
    <property type="match status" value="1"/>
</dbReference>
<keyword evidence="6 7" id="KW-0472">Membrane</keyword>
<dbReference type="InterPro" id="IPR003593">
    <property type="entry name" value="AAA+_ATPase"/>
</dbReference>
<dbReference type="PANTHER" id="PTHR42781:SF4">
    <property type="entry name" value="SPERMIDINE_PUTRESCINE IMPORT ATP-BINDING PROTEIN POTA"/>
    <property type="match status" value="1"/>
</dbReference>
<dbReference type="PANTHER" id="PTHR42781">
    <property type="entry name" value="SPERMIDINE/PUTRESCINE IMPORT ATP-BINDING PROTEIN POTA"/>
    <property type="match status" value="1"/>
</dbReference>
<proteinExistence type="inferred from homology"/>
<dbReference type="Proteomes" id="UP000245252">
    <property type="component" value="Unassembled WGS sequence"/>
</dbReference>
<dbReference type="InterPro" id="IPR003439">
    <property type="entry name" value="ABC_transporter-like_ATP-bd"/>
</dbReference>
<dbReference type="GO" id="GO:0043190">
    <property type="term" value="C:ATP-binding cassette (ABC) transporter complex"/>
    <property type="evidence" value="ECO:0007669"/>
    <property type="project" value="InterPro"/>
</dbReference>
<dbReference type="EC" id="7.6.2.11" evidence="7"/>
<dbReference type="InterPro" id="IPR050093">
    <property type="entry name" value="ABC_SmlMolc_Importer"/>
</dbReference>
<organism evidence="9 10">
    <name type="scientific">Metarhizobium album</name>
    <dbReference type="NCBI Taxonomy" id="2182425"/>
    <lineage>
        <taxon>Bacteria</taxon>
        <taxon>Pseudomonadati</taxon>
        <taxon>Pseudomonadota</taxon>
        <taxon>Alphaproteobacteria</taxon>
        <taxon>Hyphomicrobiales</taxon>
        <taxon>Rhizobiaceae</taxon>
        <taxon>Metarhizobium</taxon>
    </lineage>
</organism>
<dbReference type="OrthoDB" id="9802264at2"/>
<dbReference type="Gene3D" id="3.40.50.300">
    <property type="entry name" value="P-loop containing nucleotide triphosphate hydrolases"/>
    <property type="match status" value="1"/>
</dbReference>
<dbReference type="InterPro" id="IPR005893">
    <property type="entry name" value="PotA-like"/>
</dbReference>
<dbReference type="SUPFAM" id="SSF52540">
    <property type="entry name" value="P-loop containing nucleoside triphosphate hydrolases"/>
    <property type="match status" value="1"/>
</dbReference>
<evidence type="ECO:0000313" key="10">
    <source>
        <dbReference type="Proteomes" id="UP000245252"/>
    </source>
</evidence>
<evidence type="ECO:0000256" key="1">
    <source>
        <dbReference type="ARBA" id="ARBA00022448"/>
    </source>
</evidence>
<evidence type="ECO:0000259" key="8">
    <source>
        <dbReference type="PROSITE" id="PS50893"/>
    </source>
</evidence>
<comment type="function">
    <text evidence="7">Part of the ABC transporter complex PotABCD involved in spermidine/putrescine import. Responsible for energy coupling to the transport system.</text>
</comment>
<keyword evidence="4 7" id="KW-0067">ATP-binding</keyword>
<keyword evidence="3 7" id="KW-0547">Nucleotide-binding</keyword>
<comment type="similarity">
    <text evidence="7">Belongs to the ABC transporter superfamily. Spermidine/putrescine importer (TC 3.A.1.11.1) family.</text>
</comment>
<dbReference type="PROSITE" id="PS50893">
    <property type="entry name" value="ABC_TRANSPORTER_2"/>
    <property type="match status" value="1"/>
</dbReference>
<dbReference type="SMART" id="SM00382">
    <property type="entry name" value="AAA"/>
    <property type="match status" value="1"/>
</dbReference>
<evidence type="ECO:0000256" key="3">
    <source>
        <dbReference type="ARBA" id="ARBA00022741"/>
    </source>
</evidence>
<dbReference type="Pfam" id="PF08402">
    <property type="entry name" value="TOBE_2"/>
    <property type="match status" value="1"/>
</dbReference>
<feature type="domain" description="ABC transporter" evidence="8">
    <location>
        <begin position="5"/>
        <end position="235"/>
    </location>
</feature>
<dbReference type="PROSITE" id="PS00211">
    <property type="entry name" value="ABC_TRANSPORTER_1"/>
    <property type="match status" value="1"/>
</dbReference>
<dbReference type="RefSeq" id="WP_109460882.1">
    <property type="nucleotide sequence ID" value="NZ_QFBC01000014.1"/>
</dbReference>
<sequence>MNPAVEFNNVSKSFGNFVAVRDFSLKVENGQFVTLLGSSGSGKSTSLMMLAGFMAPSGGHISIDGRDVTELAPHKRNIGLVYQNYALFPHMTVAANVGFPLKMRHVAKAEIARRVRSALEKVHLDVFADRFPAQLSGGQQQRVALARAMVFEPAILLMDEPLGALDKNLREEMQVEIKRIQRDVGITTIYVTHDQEEAMSMSDNVVVMSKGQIEQAAPPAQLYERPRNAFIAQFIGSANVIPGFVKSNEGAKSFVSETGTTIPLQMHGAVEEGARKAAIVRPERIRFGTGNDSLAVPAVVESVLYGGTMIRYATRAGEQRIDVVAVNDGGAPRQPGETVHLIWEPKDFLLVDATAN</sequence>
<dbReference type="AlphaFoldDB" id="A0A2U2DK89"/>
<evidence type="ECO:0000256" key="5">
    <source>
        <dbReference type="ARBA" id="ARBA00022967"/>
    </source>
</evidence>
<dbReference type="GO" id="GO:0015417">
    <property type="term" value="F:ABC-type polyamine transporter activity"/>
    <property type="evidence" value="ECO:0007669"/>
    <property type="project" value="UniProtKB-EC"/>
</dbReference>
<comment type="catalytic activity">
    <reaction evidence="7">
        <text>ATP + H2O + polyamine-[polyamine-binding protein]Side 1 = ADP + phosphate + polyamineSide 2 + [polyamine-binding protein]Side 1.</text>
        <dbReference type="EC" id="7.6.2.11"/>
    </reaction>
</comment>
<dbReference type="InterPro" id="IPR027417">
    <property type="entry name" value="P-loop_NTPase"/>
</dbReference>
<evidence type="ECO:0000256" key="6">
    <source>
        <dbReference type="ARBA" id="ARBA00023136"/>
    </source>
</evidence>
<keyword evidence="2 7" id="KW-1003">Cell membrane</keyword>
<evidence type="ECO:0000256" key="7">
    <source>
        <dbReference type="RuleBase" id="RU364083"/>
    </source>
</evidence>
<comment type="caution">
    <text evidence="9">The sequence shown here is derived from an EMBL/GenBank/DDBJ whole genome shotgun (WGS) entry which is preliminary data.</text>
</comment>
<keyword evidence="10" id="KW-1185">Reference proteome</keyword>
<dbReference type="InterPro" id="IPR008995">
    <property type="entry name" value="Mo/tungstate-bd_C_term_dom"/>
</dbReference>
<dbReference type="GO" id="GO:0016887">
    <property type="term" value="F:ATP hydrolysis activity"/>
    <property type="evidence" value="ECO:0007669"/>
    <property type="project" value="InterPro"/>
</dbReference>
<dbReference type="NCBIfam" id="TIGR01187">
    <property type="entry name" value="potA"/>
    <property type="match status" value="1"/>
</dbReference>
<protein>
    <recommendedName>
        <fullName evidence="7">Spermidine/putrescine import ATP-binding protein PotA</fullName>
        <ecNumber evidence="7">7.6.2.11</ecNumber>
    </recommendedName>
</protein>
<dbReference type="FunFam" id="3.40.50.300:FF:000133">
    <property type="entry name" value="Spermidine/putrescine import ATP-binding protein PotA"/>
    <property type="match status" value="1"/>
</dbReference>
<dbReference type="InterPro" id="IPR013611">
    <property type="entry name" value="Transp-assoc_OB_typ2"/>
</dbReference>
<keyword evidence="1 7" id="KW-0813">Transport</keyword>
<dbReference type="GO" id="GO:0005524">
    <property type="term" value="F:ATP binding"/>
    <property type="evidence" value="ECO:0007669"/>
    <property type="project" value="UniProtKB-KW"/>
</dbReference>
<dbReference type="EMBL" id="QFBC01000014">
    <property type="protein sequence ID" value="PWE53714.1"/>
    <property type="molecule type" value="Genomic_DNA"/>
</dbReference>
<reference evidence="9 10" key="1">
    <citation type="submission" date="2018-05" db="EMBL/GenBank/DDBJ databases">
        <title>The draft genome of strain NS-104.</title>
        <authorList>
            <person name="Hang P."/>
            <person name="Jiang J."/>
        </authorList>
    </citation>
    <scope>NUCLEOTIDE SEQUENCE [LARGE SCALE GENOMIC DNA]</scope>
    <source>
        <strain evidence="9 10">NS-104</strain>
    </source>
</reference>
<dbReference type="InterPro" id="IPR017871">
    <property type="entry name" value="ABC_transporter-like_CS"/>
</dbReference>
<comment type="subunit">
    <text evidence="7">The complex is composed of two ATP-binding proteins (PotA), two transmembrane proteins (PotB and PotC) and a solute-binding protein (PotD).</text>
</comment>
<keyword evidence="5 7" id="KW-1278">Translocase</keyword>
<gene>
    <name evidence="7" type="primary">potA</name>
    <name evidence="9" type="ORF">DEM27_24565</name>
</gene>
<evidence type="ECO:0000313" key="9">
    <source>
        <dbReference type="EMBL" id="PWE53714.1"/>
    </source>
</evidence>
<accession>A0A2U2DK89</accession>
<dbReference type="Pfam" id="PF00005">
    <property type="entry name" value="ABC_tran"/>
    <property type="match status" value="1"/>
</dbReference>
<dbReference type="GO" id="GO:0015847">
    <property type="term" value="P:putrescine transport"/>
    <property type="evidence" value="ECO:0007669"/>
    <property type="project" value="UniProtKB-ARBA"/>
</dbReference>